<evidence type="ECO:0000256" key="1">
    <source>
        <dbReference type="ARBA" id="ARBA00022448"/>
    </source>
</evidence>
<evidence type="ECO:0000313" key="6">
    <source>
        <dbReference type="Proteomes" id="UP000195807"/>
    </source>
</evidence>
<evidence type="ECO:0000256" key="3">
    <source>
        <dbReference type="ARBA" id="ARBA00022840"/>
    </source>
</evidence>
<dbReference type="PROSITE" id="PS50893">
    <property type="entry name" value="ABC_TRANSPORTER_2"/>
    <property type="match status" value="1"/>
</dbReference>
<dbReference type="PANTHER" id="PTHR42711">
    <property type="entry name" value="ABC TRANSPORTER ATP-BINDING PROTEIN"/>
    <property type="match status" value="1"/>
</dbReference>
<dbReference type="InterPro" id="IPR017871">
    <property type="entry name" value="ABC_transporter-like_CS"/>
</dbReference>
<dbReference type="KEGG" id="cman:A9D14_02855"/>
<keyword evidence="2" id="KW-0547">Nucleotide-binding</keyword>
<dbReference type="AlphaFoldDB" id="A0A1Z1F997"/>
<keyword evidence="3 5" id="KW-0067">ATP-binding</keyword>
<dbReference type="RefSeq" id="WP_066842784.1">
    <property type="nucleotide sequence ID" value="NZ_CP019602.1"/>
</dbReference>
<evidence type="ECO:0000313" key="5">
    <source>
        <dbReference type="EMBL" id="ARU15313.1"/>
    </source>
</evidence>
<sequence>MNPLAQSAISIRNLSKTYAPTGKGTVPKQALTDVSFDVPRGMIYGLLGPNGAGKSTLINILAGLVSKTQGEVSIWGFDIDRDRRNAKASIGIVPQEIVFDPFFSPIEVLDVMAGYYGVPKAKRRSAELLRAVRLEDKAHAYARSLSGGMKRRLLVAKAMVHSPPILVLDEPTAGVDVDLRRQLWELVTELNQQGVTVVLTTHYLEEAEQLCDRIAIINHGRLIADKPTRELIAMAREKVVEVTIDQPIAKALAHPAFLKSELTDDNTVAITFDKDQLTAGEVLSLVQQQGCAIVDVTTREPDLEDVFVQLTRDQREDQPA</sequence>
<protein>
    <submittedName>
        <fullName evidence="5">Multidrug ABC transporter ATP-binding protein</fullName>
    </submittedName>
</protein>
<dbReference type="SMART" id="SM00382">
    <property type="entry name" value="AAA"/>
    <property type="match status" value="1"/>
</dbReference>
<dbReference type="GO" id="GO:0005524">
    <property type="term" value="F:ATP binding"/>
    <property type="evidence" value="ECO:0007669"/>
    <property type="project" value="UniProtKB-KW"/>
</dbReference>
<reference evidence="5 6" key="1">
    <citation type="submission" date="2017-01" db="EMBL/GenBank/DDBJ databases">
        <title>Complete genome sequence of esterase-producing bacterium Croceicoccus marinus E4A9.</title>
        <authorList>
            <person name="Wu Y.-H."/>
            <person name="Cheng H."/>
            <person name="Xu L."/>
            <person name="Huo Y.-Y."/>
            <person name="Wang C.-S."/>
            <person name="Xu X.-W."/>
        </authorList>
    </citation>
    <scope>NUCLEOTIDE SEQUENCE [LARGE SCALE GENOMIC DNA]</scope>
    <source>
        <strain evidence="5 6">E4A9</strain>
    </source>
</reference>
<dbReference type="Proteomes" id="UP000195807">
    <property type="component" value="Chromosome"/>
</dbReference>
<dbReference type="InterPro" id="IPR027417">
    <property type="entry name" value="P-loop_NTPase"/>
</dbReference>
<dbReference type="InterPro" id="IPR003593">
    <property type="entry name" value="AAA+_ATPase"/>
</dbReference>
<proteinExistence type="predicted"/>
<dbReference type="InterPro" id="IPR003439">
    <property type="entry name" value="ABC_transporter-like_ATP-bd"/>
</dbReference>
<name>A0A1Z1F997_9SPHN</name>
<dbReference type="PANTHER" id="PTHR42711:SF15">
    <property type="entry name" value="ABC-TYPE MULTIDRUG TRANSPORT SYSTEM, ATPASE COMPONENT"/>
    <property type="match status" value="1"/>
</dbReference>
<gene>
    <name evidence="5" type="ORF">A9D14_02855</name>
</gene>
<accession>A0A1Z1F997</accession>
<evidence type="ECO:0000259" key="4">
    <source>
        <dbReference type="PROSITE" id="PS50893"/>
    </source>
</evidence>
<feature type="domain" description="ABC transporter" evidence="4">
    <location>
        <begin position="9"/>
        <end position="244"/>
    </location>
</feature>
<organism evidence="5 6">
    <name type="scientific">Croceicoccus marinus</name>
    <dbReference type="NCBI Taxonomy" id="450378"/>
    <lineage>
        <taxon>Bacteria</taxon>
        <taxon>Pseudomonadati</taxon>
        <taxon>Pseudomonadota</taxon>
        <taxon>Alphaproteobacteria</taxon>
        <taxon>Sphingomonadales</taxon>
        <taxon>Erythrobacteraceae</taxon>
        <taxon>Croceicoccus</taxon>
    </lineage>
</organism>
<dbReference type="PROSITE" id="PS00211">
    <property type="entry name" value="ABC_TRANSPORTER_1"/>
    <property type="match status" value="1"/>
</dbReference>
<dbReference type="GO" id="GO:0016887">
    <property type="term" value="F:ATP hydrolysis activity"/>
    <property type="evidence" value="ECO:0007669"/>
    <property type="project" value="InterPro"/>
</dbReference>
<dbReference type="STRING" id="450378.GCA_001661675_00569"/>
<dbReference type="OrthoDB" id="9806044at2"/>
<dbReference type="InterPro" id="IPR050763">
    <property type="entry name" value="ABC_transporter_ATP-binding"/>
</dbReference>
<keyword evidence="6" id="KW-1185">Reference proteome</keyword>
<evidence type="ECO:0000256" key="2">
    <source>
        <dbReference type="ARBA" id="ARBA00022741"/>
    </source>
</evidence>
<dbReference type="Gene3D" id="3.40.50.300">
    <property type="entry name" value="P-loop containing nucleotide triphosphate hydrolases"/>
    <property type="match status" value="1"/>
</dbReference>
<keyword evidence="1" id="KW-0813">Transport</keyword>
<dbReference type="Pfam" id="PF00005">
    <property type="entry name" value="ABC_tran"/>
    <property type="match status" value="1"/>
</dbReference>
<dbReference type="EMBL" id="CP019602">
    <property type="protein sequence ID" value="ARU15313.1"/>
    <property type="molecule type" value="Genomic_DNA"/>
</dbReference>
<dbReference type="SUPFAM" id="SSF52540">
    <property type="entry name" value="P-loop containing nucleoside triphosphate hydrolases"/>
    <property type="match status" value="1"/>
</dbReference>